<dbReference type="PANTHER" id="PTHR24006">
    <property type="entry name" value="UBIQUITIN CARBOXYL-TERMINAL HYDROLASE"/>
    <property type="match status" value="1"/>
</dbReference>
<dbReference type="PROSITE" id="PS00973">
    <property type="entry name" value="USP_2"/>
    <property type="match status" value="1"/>
</dbReference>
<feature type="compositionally biased region" description="Low complexity" evidence="11">
    <location>
        <begin position="58"/>
        <end position="88"/>
    </location>
</feature>
<dbReference type="InterPro" id="IPR038765">
    <property type="entry name" value="Papain-like_cys_pep_sf"/>
</dbReference>
<comment type="similarity">
    <text evidence="2">Belongs to the peptidase C19 family.</text>
</comment>
<feature type="region of interest" description="Disordered" evidence="11">
    <location>
        <begin position="341"/>
        <end position="365"/>
    </location>
</feature>
<protein>
    <recommendedName>
        <fullName evidence="3">ubiquitinyl hydrolase 1</fullName>
        <ecNumber evidence="3">3.4.19.12</ecNumber>
    </recommendedName>
</protein>
<feature type="region of interest" description="Disordered" evidence="11">
    <location>
        <begin position="33"/>
        <end position="90"/>
    </location>
</feature>
<evidence type="ECO:0000256" key="9">
    <source>
        <dbReference type="ARBA" id="ARBA00022807"/>
    </source>
</evidence>
<dbReference type="SUPFAM" id="SSF54001">
    <property type="entry name" value="Cysteine proteinases"/>
    <property type="match status" value="1"/>
</dbReference>
<comment type="catalytic activity">
    <reaction evidence="1">
        <text>Thiol-dependent hydrolysis of ester, thioester, amide, peptide and isopeptide bonds formed by the C-terminal Gly of ubiquitin (a 76-residue protein attached to proteins as an intracellular targeting signal).</text>
        <dbReference type="EC" id="3.4.19.12"/>
    </reaction>
</comment>
<sequence length="755" mass="81865">MPPKSCRHVSQALRLADLRRSLRHHDALQCEACNAPAPRGNSRSKASRRGHQESPTTADVSGLASSGVSVSPSTTSTASPTTDGPDTTLQGWSPSPLWNDLCICVTCGFMGCMSRNHFVQHFQTHSKHFVGFLVGAKVFWCCSCRREIDDDSGKTADALQGCVSTFEEIADKQQRRVRSRQLLSSSARSQDEALDSQRSYVSDIDTSSSRSGIAVGDLETATQTAPNTIKEIKAKAKAPTAVAPTAGKPEPRAATSPGVPSTDVSLRSMGVLGFSNLGNTCYFNAATQALLTSLHCFPDLIHEDSVIERIATGPIAATLMLLSQSIQRKTSQPVVAVSEPAEKEVLARKRGARSPKPPPKKTASAPVLTVAPLLSAVRKKFSQFRGFHQQDAHELLTSVLWSMDEEMDPPVSNEPSTTDGSTQDAAEDGHQEQSASDDGLVNVFVKTDTGDTISMRVPPTTTPDELRAMLAKKLQLDDHDVYLQPKAGQRQAVSLRRRSSAADGTASRQFSRINFVRALFGGSLLTQVTCKACGHCSSTAEDAFQLSVPIPEGSSKSGLLSLQDCLERFTHPTELLVRAENGYDCDKCSRPADAKGVQLRDASMQLCVAQLPRVLVVHLKRLSRVKKITQHIQFDALLDMAPFVRSDAGATMFELVAVVVHKGNKRAGHYVAYVSRQRRLNSASSRTATTADDEPASEDAERGATLTTTTRSTLLGLDDPDRDWFYVSDSLVQPVGFDQVLKCEAYMLFYQQLTV</sequence>
<dbReference type="PANTHER" id="PTHR24006:SF888">
    <property type="entry name" value="UBIQUITIN CARBOXYL-TERMINAL HYDROLASE 30"/>
    <property type="match status" value="1"/>
</dbReference>
<evidence type="ECO:0000256" key="8">
    <source>
        <dbReference type="ARBA" id="ARBA00022801"/>
    </source>
</evidence>
<dbReference type="GO" id="GO:0005634">
    <property type="term" value="C:nucleus"/>
    <property type="evidence" value="ECO:0007669"/>
    <property type="project" value="TreeGrafter"/>
</dbReference>
<comment type="caution">
    <text evidence="13">The sequence shown here is derived from an EMBL/GenBank/DDBJ whole genome shotgun (WGS) entry which is preliminary data.</text>
</comment>
<keyword evidence="6" id="KW-0863">Zinc-finger</keyword>
<evidence type="ECO:0000256" key="10">
    <source>
        <dbReference type="ARBA" id="ARBA00022833"/>
    </source>
</evidence>
<evidence type="ECO:0000256" key="6">
    <source>
        <dbReference type="ARBA" id="ARBA00022771"/>
    </source>
</evidence>
<dbReference type="InterPro" id="IPR013083">
    <property type="entry name" value="Znf_RING/FYVE/PHD"/>
</dbReference>
<evidence type="ECO:0000256" key="11">
    <source>
        <dbReference type="SAM" id="MobiDB-lite"/>
    </source>
</evidence>
<reference evidence="13" key="1">
    <citation type="submission" date="2021-12" db="EMBL/GenBank/DDBJ databases">
        <title>Prjna785345.</title>
        <authorList>
            <person name="Rujirawat T."/>
            <person name="Krajaejun T."/>
        </authorList>
    </citation>
    <scope>NUCLEOTIDE SEQUENCE</scope>
    <source>
        <strain evidence="13">Pi057C3</strain>
    </source>
</reference>
<evidence type="ECO:0000256" key="1">
    <source>
        <dbReference type="ARBA" id="ARBA00000707"/>
    </source>
</evidence>
<dbReference type="Proteomes" id="UP001209570">
    <property type="component" value="Unassembled WGS sequence"/>
</dbReference>
<name>A0AAD5LW24_PYTIN</name>
<keyword evidence="4" id="KW-0645">Protease</keyword>
<keyword evidence="8" id="KW-0378">Hydrolase</keyword>
<dbReference type="EMBL" id="JAKCXM010000449">
    <property type="protein sequence ID" value="KAJ0393913.1"/>
    <property type="molecule type" value="Genomic_DNA"/>
</dbReference>
<dbReference type="GO" id="GO:0004843">
    <property type="term" value="F:cysteine-type deubiquitinase activity"/>
    <property type="evidence" value="ECO:0007669"/>
    <property type="project" value="UniProtKB-EC"/>
</dbReference>
<dbReference type="InterPro" id="IPR028889">
    <property type="entry name" value="USP"/>
</dbReference>
<evidence type="ECO:0000256" key="5">
    <source>
        <dbReference type="ARBA" id="ARBA00022723"/>
    </source>
</evidence>
<organism evidence="13 14">
    <name type="scientific">Pythium insidiosum</name>
    <name type="common">Pythiosis disease agent</name>
    <dbReference type="NCBI Taxonomy" id="114742"/>
    <lineage>
        <taxon>Eukaryota</taxon>
        <taxon>Sar</taxon>
        <taxon>Stramenopiles</taxon>
        <taxon>Oomycota</taxon>
        <taxon>Peronosporomycetes</taxon>
        <taxon>Pythiales</taxon>
        <taxon>Pythiaceae</taxon>
        <taxon>Pythium</taxon>
    </lineage>
</organism>
<dbReference type="Pfam" id="PF02148">
    <property type="entry name" value="zf-UBP"/>
    <property type="match status" value="1"/>
</dbReference>
<dbReference type="PROSITE" id="PS50235">
    <property type="entry name" value="USP_3"/>
    <property type="match status" value="1"/>
</dbReference>
<feature type="region of interest" description="Disordered" evidence="11">
    <location>
        <begin position="180"/>
        <end position="210"/>
    </location>
</feature>
<dbReference type="GO" id="GO:0016579">
    <property type="term" value="P:protein deubiquitination"/>
    <property type="evidence" value="ECO:0007669"/>
    <property type="project" value="InterPro"/>
</dbReference>
<dbReference type="InterPro" id="IPR050164">
    <property type="entry name" value="Peptidase_C19"/>
</dbReference>
<feature type="domain" description="USP" evidence="12">
    <location>
        <begin position="272"/>
        <end position="753"/>
    </location>
</feature>
<evidence type="ECO:0000256" key="3">
    <source>
        <dbReference type="ARBA" id="ARBA00012759"/>
    </source>
</evidence>
<accession>A0AAD5LW24</accession>
<dbReference type="EC" id="3.4.19.12" evidence="3"/>
<dbReference type="InterPro" id="IPR001607">
    <property type="entry name" value="Znf_UBP"/>
</dbReference>
<feature type="region of interest" description="Disordered" evidence="11">
    <location>
        <begin position="683"/>
        <end position="705"/>
    </location>
</feature>
<evidence type="ECO:0000256" key="4">
    <source>
        <dbReference type="ARBA" id="ARBA00022670"/>
    </source>
</evidence>
<dbReference type="AlphaFoldDB" id="A0AAD5LW24"/>
<dbReference type="GO" id="GO:0008270">
    <property type="term" value="F:zinc ion binding"/>
    <property type="evidence" value="ECO:0007669"/>
    <property type="project" value="UniProtKB-KW"/>
</dbReference>
<keyword evidence="9" id="KW-0788">Thiol protease</keyword>
<feature type="compositionally biased region" description="Polar residues" evidence="11">
    <location>
        <begin position="413"/>
        <end position="424"/>
    </location>
</feature>
<feature type="region of interest" description="Disordered" evidence="11">
    <location>
        <begin position="406"/>
        <end position="441"/>
    </location>
</feature>
<evidence type="ECO:0000256" key="2">
    <source>
        <dbReference type="ARBA" id="ARBA00009085"/>
    </source>
</evidence>
<evidence type="ECO:0000313" key="14">
    <source>
        <dbReference type="Proteomes" id="UP001209570"/>
    </source>
</evidence>
<evidence type="ECO:0000313" key="13">
    <source>
        <dbReference type="EMBL" id="KAJ0393913.1"/>
    </source>
</evidence>
<dbReference type="GO" id="GO:0006508">
    <property type="term" value="P:proteolysis"/>
    <property type="evidence" value="ECO:0007669"/>
    <property type="project" value="UniProtKB-KW"/>
</dbReference>
<evidence type="ECO:0000259" key="12">
    <source>
        <dbReference type="PROSITE" id="PS50235"/>
    </source>
</evidence>
<dbReference type="Gene3D" id="3.30.40.10">
    <property type="entry name" value="Zinc/RING finger domain, C3HC4 (zinc finger)"/>
    <property type="match status" value="1"/>
</dbReference>
<dbReference type="InterPro" id="IPR018200">
    <property type="entry name" value="USP_CS"/>
</dbReference>
<feature type="compositionally biased region" description="Low complexity" evidence="11">
    <location>
        <begin position="237"/>
        <end position="248"/>
    </location>
</feature>
<evidence type="ECO:0000256" key="7">
    <source>
        <dbReference type="ARBA" id="ARBA00022786"/>
    </source>
</evidence>
<keyword evidence="10" id="KW-0862">Zinc</keyword>
<dbReference type="SUPFAM" id="SSF57850">
    <property type="entry name" value="RING/U-box"/>
    <property type="match status" value="1"/>
</dbReference>
<proteinExistence type="inferred from homology"/>
<keyword evidence="7" id="KW-0833">Ubl conjugation pathway</keyword>
<dbReference type="CDD" id="cd17039">
    <property type="entry name" value="Ubl_ubiquitin_like"/>
    <property type="match status" value="1"/>
</dbReference>
<dbReference type="InterPro" id="IPR001394">
    <property type="entry name" value="Peptidase_C19_UCH"/>
</dbReference>
<gene>
    <name evidence="13" type="ORF">P43SY_011466</name>
</gene>
<keyword evidence="5" id="KW-0479">Metal-binding</keyword>
<dbReference type="Pfam" id="PF00443">
    <property type="entry name" value="UCH"/>
    <property type="match status" value="1"/>
</dbReference>
<dbReference type="GO" id="GO:0005829">
    <property type="term" value="C:cytosol"/>
    <property type="evidence" value="ECO:0007669"/>
    <property type="project" value="TreeGrafter"/>
</dbReference>
<feature type="compositionally biased region" description="Polar residues" evidence="11">
    <location>
        <begin position="196"/>
        <end position="210"/>
    </location>
</feature>
<feature type="region of interest" description="Disordered" evidence="11">
    <location>
        <begin position="235"/>
        <end position="261"/>
    </location>
</feature>
<dbReference type="Gene3D" id="3.90.70.10">
    <property type="entry name" value="Cysteine proteinases"/>
    <property type="match status" value="1"/>
</dbReference>
<keyword evidence="14" id="KW-1185">Reference proteome</keyword>